<dbReference type="GO" id="GO:0015174">
    <property type="term" value="F:basic amino acid transmembrane transporter activity"/>
    <property type="evidence" value="ECO:0007669"/>
    <property type="project" value="TreeGrafter"/>
</dbReference>
<dbReference type="OrthoDB" id="419537at2759"/>
<comment type="caution">
    <text evidence="6">The sequence shown here is derived from an EMBL/GenBank/DDBJ whole genome shotgun (WGS) entry which is preliminary data.</text>
</comment>
<accession>A0A2A9PL03</accession>
<organism evidence="6 7">
    <name type="scientific">Ophiocordyceps unilateralis</name>
    <name type="common">Zombie-ant fungus</name>
    <name type="synonym">Torrubia unilateralis</name>
    <dbReference type="NCBI Taxonomy" id="268505"/>
    <lineage>
        <taxon>Eukaryota</taxon>
        <taxon>Fungi</taxon>
        <taxon>Dikarya</taxon>
        <taxon>Ascomycota</taxon>
        <taxon>Pezizomycotina</taxon>
        <taxon>Sordariomycetes</taxon>
        <taxon>Hypocreomycetidae</taxon>
        <taxon>Hypocreales</taxon>
        <taxon>Ophiocordycipitaceae</taxon>
        <taxon>Ophiocordyceps</taxon>
    </lineage>
</organism>
<dbReference type="Proteomes" id="UP000037136">
    <property type="component" value="Unassembled WGS sequence"/>
</dbReference>
<feature type="transmembrane region" description="Helical" evidence="5">
    <location>
        <begin position="274"/>
        <end position="296"/>
    </location>
</feature>
<dbReference type="PANTHER" id="PTHR23501:SF67">
    <property type="entry name" value="MFS MULTIDRUG EFFLUX TRANSPORTER (EUROFUNG)"/>
    <property type="match status" value="1"/>
</dbReference>
<feature type="transmembrane region" description="Helical" evidence="5">
    <location>
        <begin position="173"/>
        <end position="196"/>
    </location>
</feature>
<keyword evidence="3 5" id="KW-1133">Transmembrane helix</keyword>
<feature type="transmembrane region" description="Helical" evidence="5">
    <location>
        <begin position="72"/>
        <end position="93"/>
    </location>
</feature>
<dbReference type="InterPro" id="IPR011701">
    <property type="entry name" value="MFS"/>
</dbReference>
<reference evidence="6 7" key="1">
    <citation type="journal article" date="2015" name="BMC Genomics">
        <title>Gene expression during zombie ant biting behavior reflects the complexity underlying fungal parasitic behavioral manipulation.</title>
        <authorList>
            <person name="de Bekker C."/>
            <person name="Ohm R.A."/>
            <person name="Loreto R.G."/>
            <person name="Sebastian A."/>
            <person name="Albert I."/>
            <person name="Merrow M."/>
            <person name="Brachmann A."/>
            <person name="Hughes D.P."/>
        </authorList>
    </citation>
    <scope>NUCLEOTIDE SEQUENCE [LARGE SCALE GENOMIC DNA]</scope>
    <source>
        <strain evidence="6 7">SC16a</strain>
    </source>
</reference>
<evidence type="ECO:0000256" key="1">
    <source>
        <dbReference type="ARBA" id="ARBA00004141"/>
    </source>
</evidence>
<dbReference type="AlphaFoldDB" id="A0A2A9PL03"/>
<comment type="subcellular location">
    <subcellularLocation>
        <location evidence="1">Membrane</location>
        <topology evidence="1">Multi-pass membrane protein</topology>
    </subcellularLocation>
</comment>
<evidence type="ECO:0000256" key="4">
    <source>
        <dbReference type="ARBA" id="ARBA00023136"/>
    </source>
</evidence>
<dbReference type="Gene3D" id="1.20.1250.20">
    <property type="entry name" value="MFS general substrate transporter like domains"/>
    <property type="match status" value="1"/>
</dbReference>
<feature type="transmembrane region" description="Helical" evidence="5">
    <location>
        <begin position="228"/>
        <end position="253"/>
    </location>
</feature>
<sequence>MNVIYGVGSALGAALGGAMAEALGWRWEFGVQVPPMLLCLAISAAVIPRGLGVAEEGVGVWRALRSFDTRGSLLLTACVSFLILGLNLGGNVLAWSHPFVVTSLVIFAVCLPVFILVETRAPKPIMPLRLMGFAPRANLIYANFLAAILYNAVIFNIPLYFQAVLLSSATSSGLRLVIPSMVASVAGTGVGFAVTWTRRLKWPVLWGTLSYLVGCICLFLLRRELPPAVYLAALVPGAIGQGLQFPGTFMAVLACSAQSEQAVVTSTLILWRSLGLVLGVASSSLVVQNALVYYLARYVRGPDAADVMDGVRASVEAVALLRQPYRDQVIRSYEAALALAFACCIALAAVSVALIAPVKLPRLRVGKKR</sequence>
<name>A0A2A9PL03_OPHUN</name>
<dbReference type="EMBL" id="LAZP02000065">
    <property type="protein sequence ID" value="PFH61560.1"/>
    <property type="molecule type" value="Genomic_DNA"/>
</dbReference>
<evidence type="ECO:0000256" key="5">
    <source>
        <dbReference type="SAM" id="Phobius"/>
    </source>
</evidence>
<evidence type="ECO:0000313" key="7">
    <source>
        <dbReference type="Proteomes" id="UP000037136"/>
    </source>
</evidence>
<keyword evidence="7" id="KW-1185">Reference proteome</keyword>
<dbReference type="InterPro" id="IPR036259">
    <property type="entry name" value="MFS_trans_sf"/>
</dbReference>
<feature type="transmembrane region" description="Helical" evidence="5">
    <location>
        <begin position="30"/>
        <end position="51"/>
    </location>
</feature>
<proteinExistence type="predicted"/>
<feature type="transmembrane region" description="Helical" evidence="5">
    <location>
        <begin position="99"/>
        <end position="117"/>
    </location>
</feature>
<gene>
    <name evidence="6" type="ORF">XA68_16983</name>
</gene>
<evidence type="ECO:0000313" key="6">
    <source>
        <dbReference type="EMBL" id="PFH61560.1"/>
    </source>
</evidence>
<feature type="transmembrane region" description="Helical" evidence="5">
    <location>
        <begin position="138"/>
        <end position="161"/>
    </location>
</feature>
<feature type="transmembrane region" description="Helical" evidence="5">
    <location>
        <begin position="203"/>
        <end position="222"/>
    </location>
</feature>
<reference evidence="6 7" key="2">
    <citation type="journal article" date="2017" name="Sci. Rep.">
        <title>Ant-infecting Ophiocordyceps genomes reveal a high diversity of potential behavioral manipulation genes and a possible major role for enterotoxins.</title>
        <authorList>
            <person name="de Bekker C."/>
            <person name="Ohm R.A."/>
            <person name="Evans H.C."/>
            <person name="Brachmann A."/>
            <person name="Hughes D.P."/>
        </authorList>
    </citation>
    <scope>NUCLEOTIDE SEQUENCE [LARGE SCALE GENOMIC DNA]</scope>
    <source>
        <strain evidence="6 7">SC16a</strain>
    </source>
</reference>
<dbReference type="Pfam" id="PF07690">
    <property type="entry name" value="MFS_1"/>
    <property type="match status" value="1"/>
</dbReference>
<evidence type="ECO:0000256" key="3">
    <source>
        <dbReference type="ARBA" id="ARBA00022989"/>
    </source>
</evidence>
<evidence type="ECO:0000256" key="2">
    <source>
        <dbReference type="ARBA" id="ARBA00022692"/>
    </source>
</evidence>
<protein>
    <recommendedName>
        <fullName evidence="8">Major facilitator superfamily (MFS) profile domain-containing protein</fullName>
    </recommendedName>
</protein>
<evidence type="ECO:0008006" key="8">
    <source>
        <dbReference type="Google" id="ProtNLM"/>
    </source>
</evidence>
<dbReference type="SUPFAM" id="SSF103473">
    <property type="entry name" value="MFS general substrate transporter"/>
    <property type="match status" value="2"/>
</dbReference>
<keyword evidence="2 5" id="KW-0812">Transmembrane</keyword>
<feature type="transmembrane region" description="Helical" evidence="5">
    <location>
        <begin position="335"/>
        <end position="360"/>
    </location>
</feature>
<keyword evidence="4 5" id="KW-0472">Membrane</keyword>
<dbReference type="GO" id="GO:0000329">
    <property type="term" value="C:fungal-type vacuole membrane"/>
    <property type="evidence" value="ECO:0007669"/>
    <property type="project" value="TreeGrafter"/>
</dbReference>
<dbReference type="PANTHER" id="PTHR23501">
    <property type="entry name" value="MAJOR FACILITATOR SUPERFAMILY"/>
    <property type="match status" value="1"/>
</dbReference>